<feature type="domain" description="YknX-like C-terminal permuted SH3-like" evidence="3">
    <location>
        <begin position="271"/>
        <end position="339"/>
    </location>
</feature>
<evidence type="ECO:0000256" key="1">
    <source>
        <dbReference type="ARBA" id="ARBA00009477"/>
    </source>
</evidence>
<dbReference type="GO" id="GO:0015562">
    <property type="term" value="F:efflux transmembrane transporter activity"/>
    <property type="evidence" value="ECO:0007669"/>
    <property type="project" value="TreeGrafter"/>
</dbReference>
<dbReference type="Gene3D" id="2.40.50.100">
    <property type="match status" value="1"/>
</dbReference>
<organism evidence="4 5">
    <name type="scientific">Aureibacter tunicatorum</name>
    <dbReference type="NCBI Taxonomy" id="866807"/>
    <lineage>
        <taxon>Bacteria</taxon>
        <taxon>Pseudomonadati</taxon>
        <taxon>Bacteroidota</taxon>
        <taxon>Cytophagia</taxon>
        <taxon>Cytophagales</taxon>
        <taxon>Persicobacteraceae</taxon>
        <taxon>Aureibacter</taxon>
    </lineage>
</organism>
<proteinExistence type="inferred from homology"/>
<dbReference type="Gene3D" id="1.10.287.470">
    <property type="entry name" value="Helix hairpin bin"/>
    <property type="match status" value="1"/>
</dbReference>
<dbReference type="SUPFAM" id="SSF111369">
    <property type="entry name" value="HlyD-like secretion proteins"/>
    <property type="match status" value="1"/>
</dbReference>
<dbReference type="PANTHER" id="PTHR30469:SF20">
    <property type="entry name" value="EFFLUX RND TRANSPORTER PERIPLASMIC ADAPTOR SUBUNIT"/>
    <property type="match status" value="1"/>
</dbReference>
<dbReference type="Proteomes" id="UP001185092">
    <property type="component" value="Unassembled WGS sequence"/>
</dbReference>
<dbReference type="EMBL" id="JAVDQD010000004">
    <property type="protein sequence ID" value="MDR6240269.1"/>
    <property type="molecule type" value="Genomic_DNA"/>
</dbReference>
<dbReference type="AlphaFoldDB" id="A0AAE3XQP0"/>
<evidence type="ECO:0000313" key="5">
    <source>
        <dbReference type="Proteomes" id="UP001185092"/>
    </source>
</evidence>
<dbReference type="Pfam" id="PF25989">
    <property type="entry name" value="YknX_C"/>
    <property type="match status" value="1"/>
</dbReference>
<evidence type="ECO:0000256" key="2">
    <source>
        <dbReference type="SAM" id="Coils"/>
    </source>
</evidence>
<dbReference type="Gene3D" id="2.40.30.170">
    <property type="match status" value="1"/>
</dbReference>
<name>A0AAE3XQP0_9BACT</name>
<feature type="coiled-coil region" evidence="2">
    <location>
        <begin position="89"/>
        <end position="147"/>
    </location>
</feature>
<dbReference type="RefSeq" id="WP_309940169.1">
    <property type="nucleotide sequence ID" value="NZ_AP025305.1"/>
</dbReference>
<keyword evidence="5" id="KW-1185">Reference proteome</keyword>
<dbReference type="Gene3D" id="2.40.420.20">
    <property type="match status" value="1"/>
</dbReference>
<protein>
    <submittedName>
        <fullName evidence="4">RND family efflux transporter MFP subunit</fullName>
    </submittedName>
</protein>
<dbReference type="PROSITE" id="PS51257">
    <property type="entry name" value="PROKAR_LIPOPROTEIN"/>
    <property type="match status" value="1"/>
</dbReference>
<dbReference type="GO" id="GO:1990281">
    <property type="term" value="C:efflux pump complex"/>
    <property type="evidence" value="ECO:0007669"/>
    <property type="project" value="TreeGrafter"/>
</dbReference>
<comment type="caution">
    <text evidence="4">The sequence shown here is derived from an EMBL/GenBank/DDBJ whole genome shotgun (WGS) entry which is preliminary data.</text>
</comment>
<comment type="similarity">
    <text evidence="1">Belongs to the membrane fusion protein (MFP) (TC 8.A.1) family.</text>
</comment>
<sequence>MRLIFSLAIIMVVLTSCSEEKSSKENAVPTVKTFEVAYNDESSNKSFSAVTKPKQVSGLSFRIGGVLSPVNLKSGQYFKKGQLLAEVDARDYKIELERAEAVYIRAKAEYDRYRELVSIDNVSKSTFDKVEEEYKRAKENRKKAKNALGDTKLLAPYDGYVQEVFVDGYDEVRAKQQILTFIDLSELEITARVSAEFALKPENITGLAVKFDDIPNQTVPVTLKNISKSTDKTNLSYLLTGVIDNSLYEKPLLGGLSGVLTLESQTAQSNLSVPVTALMNDPSKGTFVWKLEAGIAKRRSVKAGKLMGDNHVEILEGLSPKDKVISAGGQKIQQNQQVQEL</sequence>
<dbReference type="InterPro" id="IPR006143">
    <property type="entry name" value="RND_pump_MFP"/>
</dbReference>
<evidence type="ECO:0000259" key="3">
    <source>
        <dbReference type="Pfam" id="PF25989"/>
    </source>
</evidence>
<dbReference type="PANTHER" id="PTHR30469">
    <property type="entry name" value="MULTIDRUG RESISTANCE PROTEIN MDTA"/>
    <property type="match status" value="1"/>
</dbReference>
<dbReference type="InterPro" id="IPR058637">
    <property type="entry name" value="YknX-like_C"/>
</dbReference>
<reference evidence="4" key="1">
    <citation type="submission" date="2023-07" db="EMBL/GenBank/DDBJ databases">
        <title>Genomic Encyclopedia of Type Strains, Phase IV (KMG-IV): sequencing the most valuable type-strain genomes for metagenomic binning, comparative biology and taxonomic classification.</title>
        <authorList>
            <person name="Goeker M."/>
        </authorList>
    </citation>
    <scope>NUCLEOTIDE SEQUENCE</scope>
    <source>
        <strain evidence="4">DSM 26174</strain>
    </source>
</reference>
<gene>
    <name evidence="4" type="ORF">HNQ88_003335</name>
</gene>
<dbReference type="NCBIfam" id="TIGR01730">
    <property type="entry name" value="RND_mfp"/>
    <property type="match status" value="1"/>
</dbReference>
<keyword evidence="2" id="KW-0175">Coiled coil</keyword>
<accession>A0AAE3XQP0</accession>
<evidence type="ECO:0000313" key="4">
    <source>
        <dbReference type="EMBL" id="MDR6240269.1"/>
    </source>
</evidence>